<evidence type="ECO:0000256" key="1">
    <source>
        <dbReference type="SAM" id="MobiDB-lite"/>
    </source>
</evidence>
<sequence>MEANEHPAEAPQQTSTETATTSTAVNKGPHVLDRPAHINLATPFEKLEVLCESLVDLENMKRNGVDLTEELKKQGWENYFQRLYGPIYTFLVKEFWKFTNYDDHCIVSYVLGVKMVIIEKFIAKLMNMEKTGGKRIYNINPRARYMSHEIFPTIFKQSSEQRSSKNKELHQNMRVWLKIILGTIHHCPSSNSSYYINTDQKCILYCLHKGLKLNLPTLLFKYLRDSVRDTRNHMKPRNYIRLGRLASDVLIESRLVHYLISYNLMENVTVDVGKPPNGRNLKSMGIIERVLIDPPKVIAHYLQDLASQGVEIYEFSVDWLPEQPPNFMKRKREPSEKSKKSKTLKLGEPSIARSFVPLYSSISSKSLPSETPSHSNLKKLFSSLPQPSSTFTPYEPT</sequence>
<comment type="caution">
    <text evidence="2">The sequence shown here is derived from an EMBL/GenBank/DDBJ whole genome shotgun (WGS) entry which is preliminary data.</text>
</comment>
<feature type="region of interest" description="Disordered" evidence="1">
    <location>
        <begin position="1"/>
        <end position="30"/>
    </location>
</feature>
<name>A0A9D4ZZW1_PEA</name>
<dbReference type="EMBL" id="JAMSHJ010000007">
    <property type="protein sequence ID" value="KAI5390546.1"/>
    <property type="molecule type" value="Genomic_DNA"/>
</dbReference>
<gene>
    <name evidence="2" type="ORF">KIW84_075740</name>
</gene>
<accession>A0A9D4ZZW1</accession>
<feature type="region of interest" description="Disordered" evidence="1">
    <location>
        <begin position="365"/>
        <end position="397"/>
    </location>
</feature>
<dbReference type="Proteomes" id="UP001058974">
    <property type="component" value="Chromosome 7"/>
</dbReference>
<feature type="compositionally biased region" description="Low complexity" evidence="1">
    <location>
        <begin position="365"/>
        <end position="375"/>
    </location>
</feature>
<feature type="compositionally biased region" description="Low complexity" evidence="1">
    <location>
        <begin position="9"/>
        <end position="24"/>
    </location>
</feature>
<proteinExistence type="predicted"/>
<keyword evidence="3" id="KW-1185">Reference proteome</keyword>
<reference evidence="2 3" key="1">
    <citation type="journal article" date="2022" name="Nat. Genet.">
        <title>Improved pea reference genome and pan-genome highlight genomic features and evolutionary characteristics.</title>
        <authorList>
            <person name="Yang T."/>
            <person name="Liu R."/>
            <person name="Luo Y."/>
            <person name="Hu S."/>
            <person name="Wang D."/>
            <person name="Wang C."/>
            <person name="Pandey M.K."/>
            <person name="Ge S."/>
            <person name="Xu Q."/>
            <person name="Li N."/>
            <person name="Li G."/>
            <person name="Huang Y."/>
            <person name="Saxena R.K."/>
            <person name="Ji Y."/>
            <person name="Li M."/>
            <person name="Yan X."/>
            <person name="He Y."/>
            <person name="Liu Y."/>
            <person name="Wang X."/>
            <person name="Xiang C."/>
            <person name="Varshney R.K."/>
            <person name="Ding H."/>
            <person name="Gao S."/>
            <person name="Zong X."/>
        </authorList>
    </citation>
    <scope>NUCLEOTIDE SEQUENCE [LARGE SCALE GENOMIC DNA]</scope>
    <source>
        <strain evidence="2 3">cv. Zhongwan 6</strain>
    </source>
</reference>
<feature type="compositionally biased region" description="Polar residues" evidence="1">
    <location>
        <begin position="383"/>
        <end position="397"/>
    </location>
</feature>
<dbReference type="AlphaFoldDB" id="A0A9D4ZZW1"/>
<evidence type="ECO:0000313" key="3">
    <source>
        <dbReference type="Proteomes" id="UP001058974"/>
    </source>
</evidence>
<evidence type="ECO:0000313" key="2">
    <source>
        <dbReference type="EMBL" id="KAI5390546.1"/>
    </source>
</evidence>
<protein>
    <submittedName>
        <fullName evidence="2">Uncharacterized protein</fullName>
    </submittedName>
</protein>
<feature type="region of interest" description="Disordered" evidence="1">
    <location>
        <begin position="326"/>
        <end position="345"/>
    </location>
</feature>
<organism evidence="2 3">
    <name type="scientific">Pisum sativum</name>
    <name type="common">Garden pea</name>
    <name type="synonym">Lathyrus oleraceus</name>
    <dbReference type="NCBI Taxonomy" id="3888"/>
    <lineage>
        <taxon>Eukaryota</taxon>
        <taxon>Viridiplantae</taxon>
        <taxon>Streptophyta</taxon>
        <taxon>Embryophyta</taxon>
        <taxon>Tracheophyta</taxon>
        <taxon>Spermatophyta</taxon>
        <taxon>Magnoliopsida</taxon>
        <taxon>eudicotyledons</taxon>
        <taxon>Gunneridae</taxon>
        <taxon>Pentapetalae</taxon>
        <taxon>rosids</taxon>
        <taxon>fabids</taxon>
        <taxon>Fabales</taxon>
        <taxon>Fabaceae</taxon>
        <taxon>Papilionoideae</taxon>
        <taxon>50 kb inversion clade</taxon>
        <taxon>NPAAA clade</taxon>
        <taxon>Hologalegina</taxon>
        <taxon>IRL clade</taxon>
        <taxon>Fabeae</taxon>
        <taxon>Lathyrus</taxon>
    </lineage>
</organism>
<dbReference type="Gramene" id="Psat07G0574000-T1">
    <property type="protein sequence ID" value="KAI5390546.1"/>
    <property type="gene ID" value="KIW84_075740"/>
</dbReference>